<feature type="non-terminal residue" evidence="1">
    <location>
        <position position="129"/>
    </location>
</feature>
<sequence>WCPLVDERDITITRFLWAEDREGLWNGMEVDVFMAVDTSVYLENMMAGYRLLIERNLEHLAYPVVGHVVRRGTAEICGLMTEPSYGRMAEYKDKSALYKAISEIERAGLLLTGIYTSNVMITNDGRCIF</sequence>
<reference evidence="1" key="1">
    <citation type="submission" date="2023-03" db="EMBL/GenBank/DDBJ databases">
        <title>Massive genome expansion in bonnet fungi (Mycena s.s.) driven by repeated elements and novel gene families across ecological guilds.</title>
        <authorList>
            <consortium name="Lawrence Berkeley National Laboratory"/>
            <person name="Harder C.B."/>
            <person name="Miyauchi S."/>
            <person name="Viragh M."/>
            <person name="Kuo A."/>
            <person name="Thoen E."/>
            <person name="Andreopoulos B."/>
            <person name="Lu D."/>
            <person name="Skrede I."/>
            <person name="Drula E."/>
            <person name="Henrissat B."/>
            <person name="Morin E."/>
            <person name="Kohler A."/>
            <person name="Barry K."/>
            <person name="LaButti K."/>
            <person name="Morin E."/>
            <person name="Salamov A."/>
            <person name="Lipzen A."/>
            <person name="Mereny Z."/>
            <person name="Hegedus B."/>
            <person name="Baldrian P."/>
            <person name="Stursova M."/>
            <person name="Weitz H."/>
            <person name="Taylor A."/>
            <person name="Grigoriev I.V."/>
            <person name="Nagy L.G."/>
            <person name="Martin F."/>
            <person name="Kauserud H."/>
        </authorList>
    </citation>
    <scope>NUCLEOTIDE SEQUENCE</scope>
    <source>
        <strain evidence="1">CBHHK182m</strain>
    </source>
</reference>
<protein>
    <submittedName>
        <fullName evidence="1">Uncharacterized protein</fullName>
    </submittedName>
</protein>
<dbReference type="EMBL" id="JARKIB010000124">
    <property type="protein sequence ID" value="KAJ7735886.1"/>
    <property type="molecule type" value="Genomic_DNA"/>
</dbReference>
<gene>
    <name evidence="1" type="ORF">B0H16DRAFT_1326817</name>
</gene>
<keyword evidence="2" id="KW-1185">Reference proteome</keyword>
<dbReference type="AlphaFoldDB" id="A0AAD7I634"/>
<evidence type="ECO:0000313" key="2">
    <source>
        <dbReference type="Proteomes" id="UP001215598"/>
    </source>
</evidence>
<accession>A0AAD7I634</accession>
<evidence type="ECO:0000313" key="1">
    <source>
        <dbReference type="EMBL" id="KAJ7735886.1"/>
    </source>
</evidence>
<comment type="caution">
    <text evidence="1">The sequence shown here is derived from an EMBL/GenBank/DDBJ whole genome shotgun (WGS) entry which is preliminary data.</text>
</comment>
<name>A0AAD7I634_9AGAR</name>
<dbReference type="Proteomes" id="UP001215598">
    <property type="component" value="Unassembled WGS sequence"/>
</dbReference>
<proteinExistence type="predicted"/>
<organism evidence="1 2">
    <name type="scientific">Mycena metata</name>
    <dbReference type="NCBI Taxonomy" id="1033252"/>
    <lineage>
        <taxon>Eukaryota</taxon>
        <taxon>Fungi</taxon>
        <taxon>Dikarya</taxon>
        <taxon>Basidiomycota</taxon>
        <taxon>Agaricomycotina</taxon>
        <taxon>Agaricomycetes</taxon>
        <taxon>Agaricomycetidae</taxon>
        <taxon>Agaricales</taxon>
        <taxon>Marasmiineae</taxon>
        <taxon>Mycenaceae</taxon>
        <taxon>Mycena</taxon>
    </lineage>
</organism>